<organism evidence="3">
    <name type="scientific">Photinus pyralis</name>
    <name type="common">Common eastern firefly</name>
    <name type="synonym">Lampyris pyralis</name>
    <dbReference type="NCBI Taxonomy" id="7054"/>
    <lineage>
        <taxon>Eukaryota</taxon>
        <taxon>Metazoa</taxon>
        <taxon>Ecdysozoa</taxon>
        <taxon>Arthropoda</taxon>
        <taxon>Hexapoda</taxon>
        <taxon>Insecta</taxon>
        <taxon>Pterygota</taxon>
        <taxon>Neoptera</taxon>
        <taxon>Endopterygota</taxon>
        <taxon>Coleoptera</taxon>
        <taxon>Polyphaga</taxon>
        <taxon>Elateriformia</taxon>
        <taxon>Elateroidea</taxon>
        <taxon>Lampyridae</taxon>
        <taxon>Lampyrinae</taxon>
        <taxon>Photinus</taxon>
    </lineage>
</organism>
<reference evidence="3" key="1">
    <citation type="journal article" date="2016" name="Sci. Rep.">
        <title>Molecular characterization of firefly nuptial gifts: a multi-omics approach sheds light on postcopulatory sexual selection.</title>
        <authorList>
            <person name="Al-Wathiqui N."/>
            <person name="Fallon T.R."/>
            <person name="South A."/>
            <person name="Weng J.K."/>
            <person name="Lewis S.M."/>
        </authorList>
    </citation>
    <scope>NUCLEOTIDE SEQUENCE</scope>
</reference>
<feature type="active site" description="Acyl-ester intermediate" evidence="1">
    <location>
        <position position="225"/>
    </location>
</feature>
<sequence>MLNVIIKTVIYISVKLMNAMECLLSVPYYFKTKKKVPRITNKILLYSARRLLQMISNKEILCEDVIKAYIARINQVNPLLNAVVEDKFDEAIAKAKHFDEIISKSDMDSKELLEKYPLLGLPLTVKESISMKDSSYTSGKVFIGGRRATRDAPIVKLCKDAGAIPLLVSNTPELSANFETFNNVTGLTRNPYDHRRTTGGSSGGEAALLGAGASLIGLGSDIYGSLRLPAHFCGVWGHKSSPYSTSIEGHYPTASDVQEWKKVFTLGPMARYASDLSLILDVITEKRLKLHTSVDLRNVKYYYMDYNHSTLYSRLDKHTHIAIQKLITYIESSNPGSVKKIHLDDFKYTAELPFLKMLSFEVEDLLENDGKDWLKELYGYLTGRSRKVFVLVVLQILKRLYTVFIPNTVQCQYDNVLNKLRCDLTAVLGNDGVLIYPCHPTSARFHGRMYGNCVNYSFLGLFNCLGFPVTNCTLGLNSNGLPVGVQIAAVANNDRLTIAVAEEIEKVFGGWVAP</sequence>
<dbReference type="PANTHER" id="PTHR43372">
    <property type="entry name" value="FATTY-ACID AMIDE HYDROLASE"/>
    <property type="match status" value="1"/>
</dbReference>
<dbReference type="EMBL" id="GEZM01011956">
    <property type="protein sequence ID" value="JAV93336.1"/>
    <property type="molecule type" value="Transcribed_RNA"/>
</dbReference>
<dbReference type="Gene3D" id="3.90.1300.10">
    <property type="entry name" value="Amidase signature (AS) domain"/>
    <property type="match status" value="1"/>
</dbReference>
<dbReference type="PIRSF" id="PIRSF001221">
    <property type="entry name" value="Amidase_fungi"/>
    <property type="match status" value="1"/>
</dbReference>
<evidence type="ECO:0000313" key="3">
    <source>
        <dbReference type="EMBL" id="JAV93336.1"/>
    </source>
</evidence>
<dbReference type="InterPro" id="IPR036928">
    <property type="entry name" value="AS_sf"/>
</dbReference>
<accession>A0A1Y1NAQ8</accession>
<proteinExistence type="predicted"/>
<evidence type="ECO:0000256" key="1">
    <source>
        <dbReference type="PIRSR" id="PIRSR001221-1"/>
    </source>
</evidence>
<feature type="domain" description="Amidase" evidence="2">
    <location>
        <begin position="64"/>
        <end position="496"/>
    </location>
</feature>
<dbReference type="InterPro" id="IPR023631">
    <property type="entry name" value="Amidase_dom"/>
</dbReference>
<dbReference type="EMBL" id="GEZM01011955">
    <property type="protein sequence ID" value="JAV93337.1"/>
    <property type="molecule type" value="Transcribed_RNA"/>
</dbReference>
<dbReference type="SUPFAM" id="SSF75304">
    <property type="entry name" value="Amidase signature (AS) enzymes"/>
    <property type="match status" value="1"/>
</dbReference>
<dbReference type="Pfam" id="PF01425">
    <property type="entry name" value="Amidase"/>
    <property type="match status" value="1"/>
</dbReference>
<dbReference type="AlphaFoldDB" id="A0A1Y1NAQ8"/>
<evidence type="ECO:0000259" key="2">
    <source>
        <dbReference type="Pfam" id="PF01425"/>
    </source>
</evidence>
<name>A0A1Y1NAQ8_PHOPY</name>
<protein>
    <recommendedName>
        <fullName evidence="2">Amidase domain-containing protein</fullName>
    </recommendedName>
</protein>
<dbReference type="InterPro" id="IPR052739">
    <property type="entry name" value="FAAH2"/>
</dbReference>
<feature type="active site" description="Charge relay system" evidence="1">
    <location>
        <position position="201"/>
    </location>
</feature>
<dbReference type="PANTHER" id="PTHR43372:SF2">
    <property type="entry name" value="IP13792P"/>
    <property type="match status" value="1"/>
</dbReference>
<feature type="active site" description="Charge relay system" evidence="1">
    <location>
        <position position="126"/>
    </location>
</feature>
<dbReference type="GO" id="GO:0012505">
    <property type="term" value="C:endomembrane system"/>
    <property type="evidence" value="ECO:0007669"/>
    <property type="project" value="TreeGrafter"/>
</dbReference>